<sequence length="751" mass="85681">MEEKMAELLAPAGNMEALIAAISNGCDAIYLGMQKFGARAYSSNFDMDSLKEAIQYAHLRNVKIYVTMNTVVFENEVEEMQRQMDALNEIGVDGIIVQDLAAFDYVVKNFLDMEAHCSTQMGIDDLDGTLLLKELGAKRVVISREVEIEKIKAIRKSANIPVEVFVHGALCVSYSGNCLMSGLIGYRSGNRGRCVGSCRKAYELVDTTTGTTLAKNYMLSMKDLNTIDFIDELREMDSLKIEGRMKEPAYVANVVSRYRMALDGNITEEEKDNLSKTFNRTYTKGYLFHEDKKEITNIQRPNNFGYEIGFISRIFRDKYEITLSRPLNQNDIIRISHNDEDVNLTAVKLYDKDDNLINRAEDVCYIKLKEKLARGDRVYISKDHQYYKTLDSMMIKEFKRFDLDIRVRAYPDSKLAIEADGLGFHYAYESDELVSEAINNPTTKEQVIKQFSRLNDTIFELNRVDFEGSNAFVPAKMLNAARRAIVQELYDLKLASKEKRTKTLQANDKISFAPKAPYLTASVMTKEQYDACVSCGIKTVYFENIVRRNQNTYQEKEGELLIGGYGGIYHYRATNPFVTDYSMNVVNATSCYELYKLGAKRITLSYELNKSQIEDLRRVYHEANDGDPSLEMIVYGRAPLMFTKYCPLKKMDQCGNCKTKQYVLKDEHGSFPIISHEDCTTTILNGKTLNLLDELQNIDGIEAFRLNFTIESKDEVVKTINKAMGKLNGSINRPVFDQDTDTRGHFNKEIL</sequence>
<organism evidence="2 3">
    <name type="scientific">Fusibacter paucivorans</name>
    <dbReference type="NCBI Taxonomy" id="76009"/>
    <lineage>
        <taxon>Bacteria</taxon>
        <taxon>Bacillati</taxon>
        <taxon>Bacillota</taxon>
        <taxon>Clostridia</taxon>
        <taxon>Eubacteriales</taxon>
        <taxon>Eubacteriales Family XII. Incertae Sedis</taxon>
        <taxon>Fusibacter</taxon>
    </lineage>
</organism>
<dbReference type="Pfam" id="PF01136">
    <property type="entry name" value="Peptidase_U32"/>
    <property type="match status" value="2"/>
</dbReference>
<dbReference type="PROSITE" id="PS01276">
    <property type="entry name" value="PEPTIDASE_U32"/>
    <property type="match status" value="1"/>
</dbReference>
<protein>
    <submittedName>
        <fullName evidence="2">U32 family peptidase</fullName>
    </submittedName>
</protein>
<name>A0ABS5PS03_9FIRM</name>
<reference evidence="2 3" key="1">
    <citation type="submission" date="2021-05" db="EMBL/GenBank/DDBJ databases">
        <title>Fusibacter ferrireducens sp. nov., an anaerobic, sulfur- and Fe-reducing bacterium isolated from the mangrove sediment.</title>
        <authorList>
            <person name="Qiu D."/>
        </authorList>
    </citation>
    <scope>NUCLEOTIDE SEQUENCE [LARGE SCALE GENOMIC DNA]</scope>
    <source>
        <strain evidence="2 3">DSM 12116</strain>
    </source>
</reference>
<dbReference type="EMBL" id="JAHBCL010000028">
    <property type="protein sequence ID" value="MBS7527950.1"/>
    <property type="molecule type" value="Genomic_DNA"/>
</dbReference>
<dbReference type="InterPro" id="IPR001539">
    <property type="entry name" value="Peptidase_U32"/>
</dbReference>
<dbReference type="PANTHER" id="PTHR30217">
    <property type="entry name" value="PEPTIDASE U32 FAMILY"/>
    <property type="match status" value="1"/>
</dbReference>
<accession>A0ABS5PS03</accession>
<evidence type="ECO:0000313" key="2">
    <source>
        <dbReference type="EMBL" id="MBS7527950.1"/>
    </source>
</evidence>
<dbReference type="Proteomes" id="UP000746471">
    <property type="component" value="Unassembled WGS sequence"/>
</dbReference>
<dbReference type="InterPro" id="IPR051454">
    <property type="entry name" value="RNA/ubiquinone_mod_enzymes"/>
</dbReference>
<evidence type="ECO:0000259" key="1">
    <source>
        <dbReference type="Pfam" id="PF12392"/>
    </source>
</evidence>
<gene>
    <name evidence="2" type="ORF">KHM83_14790</name>
</gene>
<evidence type="ECO:0000313" key="3">
    <source>
        <dbReference type="Proteomes" id="UP000746471"/>
    </source>
</evidence>
<proteinExistence type="predicted"/>
<dbReference type="InterPro" id="IPR011060">
    <property type="entry name" value="RibuloseP-bd_barrel"/>
</dbReference>
<dbReference type="InterPro" id="IPR020988">
    <property type="entry name" value="Pept_U32_collagenase"/>
</dbReference>
<dbReference type="SUPFAM" id="SSF51366">
    <property type="entry name" value="Ribulose-phoshate binding barrel"/>
    <property type="match status" value="1"/>
</dbReference>
<dbReference type="PANTHER" id="PTHR30217:SF10">
    <property type="entry name" value="23S RRNA 5-HYDROXYCYTIDINE C2501 SYNTHASE"/>
    <property type="match status" value="1"/>
</dbReference>
<keyword evidence="3" id="KW-1185">Reference proteome</keyword>
<dbReference type="Pfam" id="PF12392">
    <property type="entry name" value="DUF3656"/>
    <property type="match status" value="1"/>
</dbReference>
<feature type="domain" description="Peptidase U32 collagenase" evidence="1">
    <location>
        <begin position="378"/>
        <end position="491"/>
    </location>
</feature>
<comment type="caution">
    <text evidence="2">The sequence shown here is derived from an EMBL/GenBank/DDBJ whole genome shotgun (WGS) entry which is preliminary data.</text>
</comment>